<accession>A0A9P3GE45</accession>
<comment type="caution">
    <text evidence="3">The sequence shown here is derived from an EMBL/GenBank/DDBJ whole genome shotgun (WGS) entry which is preliminary data.</text>
</comment>
<evidence type="ECO:0000313" key="4">
    <source>
        <dbReference type="Proteomes" id="UP000703269"/>
    </source>
</evidence>
<sequence length="256" mass="27198">MQTILASFLLCSVALGGAVPARRQSPTDPTMLAVYSDGSDGLRLGSVLAGSGGSAATVTTGNGDLFYVEGSKLKGPVDGTGGEGSHAFIAFPHGFAGCEYLSGKLTFSASNSNKCASSGPFSALNGVVQYTPTLIRDFSSFQVCDPDQHTRVSSLPSRSPGTPMAPRPAAARTSRSSSRRRPRLPPRVRPSRPRQTFRPLSPSLQAPSRSRSRPPATWRPPHPSLLLRARALGSERSAERSVEWIYAFFTATLTFT</sequence>
<feature type="chain" id="PRO_5040266441" evidence="2">
    <location>
        <begin position="19"/>
        <end position="256"/>
    </location>
</feature>
<dbReference type="AlphaFoldDB" id="A0A9P3GE45"/>
<dbReference type="Proteomes" id="UP000703269">
    <property type="component" value="Unassembled WGS sequence"/>
</dbReference>
<reference evidence="3 4" key="1">
    <citation type="submission" date="2021-08" db="EMBL/GenBank/DDBJ databases">
        <title>Draft Genome Sequence of Phanerochaete sordida strain YK-624.</title>
        <authorList>
            <person name="Mori T."/>
            <person name="Dohra H."/>
            <person name="Suzuki T."/>
            <person name="Kawagishi H."/>
            <person name="Hirai H."/>
        </authorList>
    </citation>
    <scope>NUCLEOTIDE SEQUENCE [LARGE SCALE GENOMIC DNA]</scope>
    <source>
        <strain evidence="3 4">YK-624</strain>
    </source>
</reference>
<organism evidence="3 4">
    <name type="scientific">Phanerochaete sordida</name>
    <dbReference type="NCBI Taxonomy" id="48140"/>
    <lineage>
        <taxon>Eukaryota</taxon>
        <taxon>Fungi</taxon>
        <taxon>Dikarya</taxon>
        <taxon>Basidiomycota</taxon>
        <taxon>Agaricomycotina</taxon>
        <taxon>Agaricomycetes</taxon>
        <taxon>Polyporales</taxon>
        <taxon>Phanerochaetaceae</taxon>
        <taxon>Phanerochaete</taxon>
    </lineage>
</organism>
<gene>
    <name evidence="3" type="ORF">PsYK624_105670</name>
</gene>
<dbReference type="OrthoDB" id="10458376at2759"/>
<feature type="signal peptide" evidence="2">
    <location>
        <begin position="1"/>
        <end position="18"/>
    </location>
</feature>
<feature type="compositionally biased region" description="Low complexity" evidence="1">
    <location>
        <begin position="167"/>
        <end position="176"/>
    </location>
</feature>
<protein>
    <submittedName>
        <fullName evidence="3">Uncharacterized protein</fullName>
    </submittedName>
</protein>
<feature type="compositionally biased region" description="Basic residues" evidence="1">
    <location>
        <begin position="177"/>
        <end position="192"/>
    </location>
</feature>
<evidence type="ECO:0000256" key="2">
    <source>
        <dbReference type="SAM" id="SignalP"/>
    </source>
</evidence>
<name>A0A9P3GE45_9APHY</name>
<feature type="region of interest" description="Disordered" evidence="1">
    <location>
        <begin position="147"/>
        <end position="222"/>
    </location>
</feature>
<keyword evidence="4" id="KW-1185">Reference proteome</keyword>
<feature type="compositionally biased region" description="Polar residues" evidence="1">
    <location>
        <begin position="151"/>
        <end position="160"/>
    </location>
</feature>
<dbReference type="EMBL" id="BPQB01000040">
    <property type="protein sequence ID" value="GJE94398.1"/>
    <property type="molecule type" value="Genomic_DNA"/>
</dbReference>
<keyword evidence="2" id="KW-0732">Signal</keyword>
<evidence type="ECO:0000313" key="3">
    <source>
        <dbReference type="EMBL" id="GJE94398.1"/>
    </source>
</evidence>
<proteinExistence type="predicted"/>
<evidence type="ECO:0000256" key="1">
    <source>
        <dbReference type="SAM" id="MobiDB-lite"/>
    </source>
</evidence>